<gene>
    <name evidence="3" type="ORF">CONPUDRAFT_154052</name>
</gene>
<name>A0A5M3MS87_CONPW</name>
<sequence>MRITTTKTTTTTKTVVTTVVETHEQPASFTQPRSGEGAQTSRPRADKTPAAYPRSSLNAAHVSPAPAGKCVSSTPKATSQTLSSSSGGSSPPTQAMAPQPGVSRERNDNRSEVVRAWLHGHVRRDFSGQNVTPPHLISPPPPGKPPRRYYVVYKGLQTGIFYTWPEANERTHYIPGAEHVKFAERQQAFDAYTRAYHKGRVWAIYKSGSRFWPSRDS</sequence>
<dbReference type="SUPFAM" id="SSF55658">
    <property type="entry name" value="L9 N-domain-like"/>
    <property type="match status" value="1"/>
</dbReference>
<accession>A0A5M3MS87</accession>
<dbReference type="InterPro" id="IPR011320">
    <property type="entry name" value="RNase_H1_N"/>
</dbReference>
<proteinExistence type="predicted"/>
<dbReference type="Gene3D" id="3.40.970.10">
    <property type="entry name" value="Ribonuclease H1, N-terminal domain"/>
    <property type="match status" value="1"/>
</dbReference>
<evidence type="ECO:0000256" key="1">
    <source>
        <dbReference type="SAM" id="MobiDB-lite"/>
    </source>
</evidence>
<dbReference type="Pfam" id="PF01693">
    <property type="entry name" value="Cauli_VI"/>
    <property type="match status" value="1"/>
</dbReference>
<evidence type="ECO:0000259" key="2">
    <source>
        <dbReference type="Pfam" id="PF01693"/>
    </source>
</evidence>
<evidence type="ECO:0000313" key="4">
    <source>
        <dbReference type="Proteomes" id="UP000053558"/>
    </source>
</evidence>
<dbReference type="RefSeq" id="XP_007768832.1">
    <property type="nucleotide sequence ID" value="XM_007770642.1"/>
</dbReference>
<dbReference type="AlphaFoldDB" id="A0A5M3MS87"/>
<dbReference type="Proteomes" id="UP000053558">
    <property type="component" value="Unassembled WGS sequence"/>
</dbReference>
<dbReference type="InterPro" id="IPR037056">
    <property type="entry name" value="RNase_H1_N_sf"/>
</dbReference>
<comment type="caution">
    <text evidence="3">The sequence shown here is derived from an EMBL/GenBank/DDBJ whole genome shotgun (WGS) entry which is preliminary data.</text>
</comment>
<feature type="compositionally biased region" description="Polar residues" evidence="1">
    <location>
        <begin position="25"/>
        <end position="42"/>
    </location>
</feature>
<dbReference type="EMBL" id="JH711578">
    <property type="protein sequence ID" value="EIW81515.1"/>
    <property type="molecule type" value="Genomic_DNA"/>
</dbReference>
<organism evidence="3 4">
    <name type="scientific">Coniophora puteana (strain RWD-64-598)</name>
    <name type="common">Brown rot fungus</name>
    <dbReference type="NCBI Taxonomy" id="741705"/>
    <lineage>
        <taxon>Eukaryota</taxon>
        <taxon>Fungi</taxon>
        <taxon>Dikarya</taxon>
        <taxon>Basidiomycota</taxon>
        <taxon>Agaricomycotina</taxon>
        <taxon>Agaricomycetes</taxon>
        <taxon>Agaricomycetidae</taxon>
        <taxon>Boletales</taxon>
        <taxon>Coniophorineae</taxon>
        <taxon>Coniophoraceae</taxon>
        <taxon>Coniophora</taxon>
    </lineage>
</organism>
<dbReference type="InterPro" id="IPR009027">
    <property type="entry name" value="Ribosomal_bL9/RNase_H1_N"/>
</dbReference>
<evidence type="ECO:0000313" key="3">
    <source>
        <dbReference type="EMBL" id="EIW81515.1"/>
    </source>
</evidence>
<dbReference type="GeneID" id="19203209"/>
<feature type="region of interest" description="Disordered" evidence="1">
    <location>
        <begin position="125"/>
        <end position="144"/>
    </location>
</feature>
<reference evidence="4" key="1">
    <citation type="journal article" date="2012" name="Science">
        <title>The Paleozoic origin of enzymatic lignin decomposition reconstructed from 31 fungal genomes.</title>
        <authorList>
            <person name="Floudas D."/>
            <person name="Binder M."/>
            <person name="Riley R."/>
            <person name="Barry K."/>
            <person name="Blanchette R.A."/>
            <person name="Henrissat B."/>
            <person name="Martinez A.T."/>
            <person name="Otillar R."/>
            <person name="Spatafora J.W."/>
            <person name="Yadav J.S."/>
            <person name="Aerts A."/>
            <person name="Benoit I."/>
            <person name="Boyd A."/>
            <person name="Carlson A."/>
            <person name="Copeland A."/>
            <person name="Coutinho P.M."/>
            <person name="de Vries R.P."/>
            <person name="Ferreira P."/>
            <person name="Findley K."/>
            <person name="Foster B."/>
            <person name="Gaskell J."/>
            <person name="Glotzer D."/>
            <person name="Gorecki P."/>
            <person name="Heitman J."/>
            <person name="Hesse C."/>
            <person name="Hori C."/>
            <person name="Igarashi K."/>
            <person name="Jurgens J.A."/>
            <person name="Kallen N."/>
            <person name="Kersten P."/>
            <person name="Kohler A."/>
            <person name="Kuees U."/>
            <person name="Kumar T.K.A."/>
            <person name="Kuo A."/>
            <person name="LaButti K."/>
            <person name="Larrondo L.F."/>
            <person name="Lindquist E."/>
            <person name="Ling A."/>
            <person name="Lombard V."/>
            <person name="Lucas S."/>
            <person name="Lundell T."/>
            <person name="Martin R."/>
            <person name="McLaughlin D.J."/>
            <person name="Morgenstern I."/>
            <person name="Morin E."/>
            <person name="Murat C."/>
            <person name="Nagy L.G."/>
            <person name="Nolan M."/>
            <person name="Ohm R.A."/>
            <person name="Patyshakuliyeva A."/>
            <person name="Rokas A."/>
            <person name="Ruiz-Duenas F.J."/>
            <person name="Sabat G."/>
            <person name="Salamov A."/>
            <person name="Samejima M."/>
            <person name="Schmutz J."/>
            <person name="Slot J.C."/>
            <person name="St John F."/>
            <person name="Stenlid J."/>
            <person name="Sun H."/>
            <person name="Sun S."/>
            <person name="Syed K."/>
            <person name="Tsang A."/>
            <person name="Wiebenga A."/>
            <person name="Young D."/>
            <person name="Pisabarro A."/>
            <person name="Eastwood D.C."/>
            <person name="Martin F."/>
            <person name="Cullen D."/>
            <person name="Grigoriev I.V."/>
            <person name="Hibbett D.S."/>
        </authorList>
    </citation>
    <scope>NUCLEOTIDE SEQUENCE [LARGE SCALE GENOMIC DNA]</scope>
    <source>
        <strain evidence="4">RWD-64-598 SS2</strain>
    </source>
</reference>
<protein>
    <recommendedName>
        <fullName evidence="2">Ribonuclease H1 N-terminal domain-containing protein</fullName>
    </recommendedName>
</protein>
<feature type="compositionally biased region" description="Polar residues" evidence="1">
    <location>
        <begin position="71"/>
        <end position="82"/>
    </location>
</feature>
<keyword evidence="4" id="KW-1185">Reference proteome</keyword>
<feature type="domain" description="Ribonuclease H1 N-terminal" evidence="2">
    <location>
        <begin position="148"/>
        <end position="188"/>
    </location>
</feature>
<dbReference type="KEGG" id="cput:CONPUDRAFT_154052"/>
<feature type="region of interest" description="Disordered" evidence="1">
    <location>
        <begin position="21"/>
        <end position="109"/>
    </location>
</feature>